<keyword evidence="2" id="KW-1185">Reference proteome</keyword>
<sequence>MQLILQSPAAIHSPIRRSQCRGWRAIRKSPAASVPKKL</sequence>
<protein>
    <submittedName>
        <fullName evidence="1">Uncharacterized protein</fullName>
    </submittedName>
</protein>
<dbReference type="Proteomes" id="UP000269945">
    <property type="component" value="Unassembled WGS sequence"/>
</dbReference>
<reference evidence="1 2" key="1">
    <citation type="submission" date="2018-10" db="EMBL/GenBank/DDBJ databases">
        <authorList>
            <person name="Ekblom R."/>
            <person name="Jareborg N."/>
        </authorList>
    </citation>
    <scope>NUCLEOTIDE SEQUENCE [LARGE SCALE GENOMIC DNA]</scope>
    <source>
        <tissue evidence="1">Muscle</tissue>
    </source>
</reference>
<dbReference type="EMBL" id="CYRY02021379">
    <property type="protein sequence ID" value="VCW97329.1"/>
    <property type="molecule type" value="Genomic_DNA"/>
</dbReference>
<evidence type="ECO:0000313" key="1">
    <source>
        <dbReference type="EMBL" id="VCW97329.1"/>
    </source>
</evidence>
<name>A0A9X9LVF1_GULGU</name>
<evidence type="ECO:0000313" key="2">
    <source>
        <dbReference type="Proteomes" id="UP000269945"/>
    </source>
</evidence>
<comment type="caution">
    <text evidence="1">The sequence shown here is derived from an EMBL/GenBank/DDBJ whole genome shotgun (WGS) entry which is preliminary data.</text>
</comment>
<organism evidence="1 2">
    <name type="scientific">Gulo gulo</name>
    <name type="common">Wolverine</name>
    <name type="synonym">Gluton</name>
    <dbReference type="NCBI Taxonomy" id="48420"/>
    <lineage>
        <taxon>Eukaryota</taxon>
        <taxon>Metazoa</taxon>
        <taxon>Chordata</taxon>
        <taxon>Craniata</taxon>
        <taxon>Vertebrata</taxon>
        <taxon>Euteleostomi</taxon>
        <taxon>Mammalia</taxon>
        <taxon>Eutheria</taxon>
        <taxon>Laurasiatheria</taxon>
        <taxon>Carnivora</taxon>
        <taxon>Caniformia</taxon>
        <taxon>Musteloidea</taxon>
        <taxon>Mustelidae</taxon>
        <taxon>Guloninae</taxon>
        <taxon>Gulo</taxon>
    </lineage>
</organism>
<accession>A0A9X9LVF1</accession>
<dbReference type="AlphaFoldDB" id="A0A9X9LVF1"/>
<proteinExistence type="predicted"/>
<gene>
    <name evidence="1" type="ORF">BN2614_LOCUS3</name>
</gene>